<dbReference type="InterPro" id="IPR023299">
    <property type="entry name" value="ATPase_P-typ_cyto_dom_N"/>
</dbReference>
<dbReference type="Pfam" id="PF00690">
    <property type="entry name" value="Cation_ATPase_N"/>
    <property type="match status" value="1"/>
</dbReference>
<proteinExistence type="inferred from homology"/>
<dbReference type="InterPro" id="IPR004014">
    <property type="entry name" value="ATPase_P-typ_cation-transptr_N"/>
</dbReference>
<dbReference type="NCBIfam" id="NF011702">
    <property type="entry name" value="PRK15122.1"/>
    <property type="match status" value="1"/>
</dbReference>
<evidence type="ECO:0000256" key="5">
    <source>
        <dbReference type="ARBA" id="ARBA00013555"/>
    </source>
</evidence>
<dbReference type="RefSeq" id="WP_310031618.1">
    <property type="nucleotide sequence ID" value="NZ_JAVIZN010000002.1"/>
</dbReference>
<protein>
    <recommendedName>
        <fullName evidence="5">Magnesium-transporting ATPase, P-type 1</fullName>
        <ecNumber evidence="4">7.2.2.14</ecNumber>
    </recommendedName>
    <alternativeName>
        <fullName evidence="16">Mg(2+) transport ATPase, P-type 1</fullName>
    </alternativeName>
</protein>
<accession>A0ABD5CG89</accession>
<evidence type="ECO:0000256" key="6">
    <source>
        <dbReference type="ARBA" id="ARBA00022475"/>
    </source>
</evidence>
<feature type="transmembrane region" description="Helical" evidence="18">
    <location>
        <begin position="282"/>
        <end position="300"/>
    </location>
</feature>
<dbReference type="CDD" id="cd02077">
    <property type="entry name" value="P-type_ATPase_Mg"/>
    <property type="match status" value="1"/>
</dbReference>
<keyword evidence="8" id="KW-0597">Phosphoprotein</keyword>
<evidence type="ECO:0000313" key="20">
    <source>
        <dbReference type="EMBL" id="MDR6203958.1"/>
    </source>
</evidence>
<dbReference type="GO" id="GO:0005524">
    <property type="term" value="F:ATP binding"/>
    <property type="evidence" value="ECO:0007669"/>
    <property type="project" value="UniProtKB-KW"/>
</dbReference>
<dbReference type="InterPro" id="IPR023298">
    <property type="entry name" value="ATPase_P-typ_TM_dom_sf"/>
</dbReference>
<organism evidence="20 21">
    <name type="scientific">Paraburkholderia graminis</name>
    <dbReference type="NCBI Taxonomy" id="60548"/>
    <lineage>
        <taxon>Bacteria</taxon>
        <taxon>Pseudomonadati</taxon>
        <taxon>Pseudomonadota</taxon>
        <taxon>Betaproteobacteria</taxon>
        <taxon>Burkholderiales</taxon>
        <taxon>Burkholderiaceae</taxon>
        <taxon>Paraburkholderia</taxon>
    </lineage>
</organism>
<evidence type="ECO:0000313" key="21">
    <source>
        <dbReference type="Proteomes" id="UP001245184"/>
    </source>
</evidence>
<evidence type="ECO:0000259" key="19">
    <source>
        <dbReference type="SMART" id="SM00831"/>
    </source>
</evidence>
<keyword evidence="9 18" id="KW-0812">Transmembrane</keyword>
<evidence type="ECO:0000256" key="14">
    <source>
        <dbReference type="ARBA" id="ARBA00022989"/>
    </source>
</evidence>
<dbReference type="SUPFAM" id="SSF81660">
    <property type="entry name" value="Metal cation-transporting ATPase, ATP-binding domain N"/>
    <property type="match status" value="1"/>
</dbReference>
<dbReference type="NCBIfam" id="TIGR01494">
    <property type="entry name" value="ATPase_P-type"/>
    <property type="match status" value="2"/>
</dbReference>
<keyword evidence="14 18" id="KW-1133">Transmembrane helix</keyword>
<evidence type="ECO:0000256" key="4">
    <source>
        <dbReference type="ARBA" id="ARBA00012786"/>
    </source>
</evidence>
<dbReference type="SUPFAM" id="SSF81653">
    <property type="entry name" value="Calcium ATPase, transduction domain A"/>
    <property type="match status" value="1"/>
</dbReference>
<evidence type="ECO:0000256" key="17">
    <source>
        <dbReference type="ARBA" id="ARBA00047295"/>
    </source>
</evidence>
<keyword evidence="7" id="KW-0997">Cell inner membrane</keyword>
<dbReference type="SFLD" id="SFLDS00003">
    <property type="entry name" value="Haloacid_Dehalogenase"/>
    <property type="match status" value="1"/>
</dbReference>
<dbReference type="Gene3D" id="1.20.1110.10">
    <property type="entry name" value="Calcium-transporting ATPase, transmembrane domain"/>
    <property type="match status" value="1"/>
</dbReference>
<dbReference type="GO" id="GO:0015444">
    <property type="term" value="F:P-type magnesium transporter activity"/>
    <property type="evidence" value="ECO:0007669"/>
    <property type="project" value="UniProtKB-EC"/>
</dbReference>
<comment type="subcellular location">
    <subcellularLocation>
        <location evidence="2">Cell inner membrane</location>
        <topology evidence="2">Multi-pass membrane protein</topology>
    </subcellularLocation>
</comment>
<name>A0ABD5CG89_9BURK</name>
<evidence type="ECO:0000256" key="1">
    <source>
        <dbReference type="ARBA" id="ARBA00003954"/>
    </source>
</evidence>
<dbReference type="InterPro" id="IPR001757">
    <property type="entry name" value="P_typ_ATPase"/>
</dbReference>
<dbReference type="EC" id="7.2.2.14" evidence="4"/>
<feature type="transmembrane region" description="Helical" evidence="18">
    <location>
        <begin position="861"/>
        <end position="879"/>
    </location>
</feature>
<dbReference type="NCBIfam" id="TIGR01524">
    <property type="entry name" value="ATPase-IIIB_Mg"/>
    <property type="match status" value="1"/>
</dbReference>
<sequence length="890" mass="96708">MIFLDGKYGVRAMIPVLTWLRRSSPAGAHGSIASSETLGEFARVSADEALQRLHSTASGLAIDEVAQRLRTTGPNQVAHEVRHTILGELANRSINPLNLLLLSLATASYFLGDPRAAIMIVVMVVLSVSLGFLQEHRSNKAADALRRMVRTTATVRRRTTGAEADHVDIPIEQIVPGDVVLLSAGDMIPADLRLISARDLFVNQSALTGEAMPLEKVAHAYTSAAETHFDLPNICFMGSAVVSGVGSGVVALTGGRTAFGGVADMIAAQRVQTSFDKGITRFTWLMIGFILVMVPLVFVINGLTKGNWFEALLFAVAVAVGLTPEMLPMIVTVNLAKGAIAMSRKKVIVKRLNAIQNFGAMDVLCTDKTGTLTQDRIILKRHLDLQGNESDQVLEYAYLNSTHQSGLKNLLDVAVLKHVELHEQLKAHEHYTKIDEMPFDFERRRMSVVLARGDGAHILICKGAVEEIFSVCTRYVINGDTGTLDESHFAAAKATTAALNADGFRVVAVAYKEMPPEQAAYSVSDEADLTLLGYIAFLDPPKETAAAAIATLKARGVQVKILTGDNDIVTRKICHEVGLTVDRVVLGKELEPLSPAQLADVAETASVFAKVSPSQKASIIDALHRKGHVVGFLGDGINDGPALKAADVGVSVDSAVDIAKESADIILLEKSLAVLGEGVLEGRKVFGNITKYIKMGASSNFGNMFSVLGASIILPFLPMAPIQVLTNNLLYDFSQTTIPTDNVDEEYLRVPRRWDIRNIMKFMLLIGPISSIFDYVTYFMMLYVFNAWDKPSLFQTGWFVESLLTQTLIIHIIRTAKVPFLESRASAALITTSLIIAAVGIVIPFTWLGTFLGFIPLPPTYWAGLLLILLSYAVLTHLTKTWFVRRFGLD</sequence>
<keyword evidence="6" id="KW-1003">Cell membrane</keyword>
<comment type="function">
    <text evidence="1">Mediates magnesium influx to the cytosol.</text>
</comment>
<comment type="similarity">
    <text evidence="3">Belongs to the cation transport ATPase (P-type) (TC 3.A.3) family. Type IIIB subfamily.</text>
</comment>
<feature type="transmembrane region" description="Helical" evidence="18">
    <location>
        <begin position="828"/>
        <end position="855"/>
    </location>
</feature>
<keyword evidence="15 18" id="KW-0472">Membrane</keyword>
<dbReference type="PANTHER" id="PTHR42861">
    <property type="entry name" value="CALCIUM-TRANSPORTING ATPASE"/>
    <property type="match status" value="1"/>
</dbReference>
<gene>
    <name evidence="20" type="ORF">QF025_002678</name>
</gene>
<keyword evidence="12" id="KW-0460">Magnesium</keyword>
<dbReference type="GO" id="GO:0005886">
    <property type="term" value="C:plasma membrane"/>
    <property type="evidence" value="ECO:0007669"/>
    <property type="project" value="UniProtKB-SubCell"/>
</dbReference>
<dbReference type="AlphaFoldDB" id="A0ABD5CG89"/>
<reference evidence="20 21" key="1">
    <citation type="submission" date="2023-08" db="EMBL/GenBank/DDBJ databases">
        <title>Genome sequencing of plant associated microbes to promote plant fitness in Sorghum bicolor and Oryza sativa.</title>
        <authorList>
            <person name="Coleman-Derr D."/>
        </authorList>
    </citation>
    <scope>NUCLEOTIDE SEQUENCE [LARGE SCALE GENOMIC DNA]</scope>
    <source>
        <strain evidence="20 21">SLBN-33</strain>
    </source>
</reference>
<dbReference type="PRINTS" id="PR01836">
    <property type="entry name" value="MGATPASE"/>
</dbReference>
<dbReference type="Gene3D" id="3.40.1110.10">
    <property type="entry name" value="Calcium-transporting ATPase, cytoplasmic domain N"/>
    <property type="match status" value="1"/>
</dbReference>
<evidence type="ECO:0000256" key="13">
    <source>
        <dbReference type="ARBA" id="ARBA00022967"/>
    </source>
</evidence>
<evidence type="ECO:0000256" key="10">
    <source>
        <dbReference type="ARBA" id="ARBA00022741"/>
    </source>
</evidence>
<dbReference type="SMART" id="SM00831">
    <property type="entry name" value="Cation_ATPase_N"/>
    <property type="match status" value="1"/>
</dbReference>
<dbReference type="InterPro" id="IPR023214">
    <property type="entry name" value="HAD_sf"/>
</dbReference>
<dbReference type="Pfam" id="PF00122">
    <property type="entry name" value="E1-E2_ATPase"/>
    <property type="match status" value="1"/>
</dbReference>
<dbReference type="SFLD" id="SFLDG00002">
    <property type="entry name" value="C1.7:_P-type_atpase_like"/>
    <property type="match status" value="1"/>
</dbReference>
<keyword evidence="11" id="KW-0067">ATP-binding</keyword>
<dbReference type="InterPro" id="IPR036412">
    <property type="entry name" value="HAD-like_sf"/>
</dbReference>
<evidence type="ECO:0000256" key="3">
    <source>
        <dbReference type="ARBA" id="ARBA00008746"/>
    </source>
</evidence>
<dbReference type="Pfam" id="PF00689">
    <property type="entry name" value="Cation_ATPase_C"/>
    <property type="match status" value="1"/>
</dbReference>
<dbReference type="SFLD" id="SFLDF00027">
    <property type="entry name" value="p-type_atpase"/>
    <property type="match status" value="1"/>
</dbReference>
<feature type="transmembrane region" description="Helical" evidence="18">
    <location>
        <begin position="762"/>
        <end position="785"/>
    </location>
</feature>
<evidence type="ECO:0000256" key="15">
    <source>
        <dbReference type="ARBA" id="ARBA00023136"/>
    </source>
</evidence>
<dbReference type="InterPro" id="IPR006068">
    <property type="entry name" value="ATPase_P-typ_cation-transptr_C"/>
</dbReference>
<feature type="transmembrane region" description="Helical" evidence="18">
    <location>
        <begin position="312"/>
        <end position="336"/>
    </location>
</feature>
<dbReference type="InterPro" id="IPR059000">
    <property type="entry name" value="ATPase_P-type_domA"/>
</dbReference>
<dbReference type="EMBL" id="JAVIZN010000002">
    <property type="protein sequence ID" value="MDR6203958.1"/>
    <property type="molecule type" value="Genomic_DNA"/>
</dbReference>
<dbReference type="PROSITE" id="PS00154">
    <property type="entry name" value="ATPASE_E1_E2"/>
    <property type="match status" value="1"/>
</dbReference>
<dbReference type="SUPFAM" id="SSF56784">
    <property type="entry name" value="HAD-like"/>
    <property type="match status" value="1"/>
</dbReference>
<evidence type="ECO:0000256" key="7">
    <source>
        <dbReference type="ARBA" id="ARBA00022519"/>
    </source>
</evidence>
<keyword evidence="10" id="KW-0547">Nucleotide-binding</keyword>
<dbReference type="InterPro" id="IPR044492">
    <property type="entry name" value="P_typ_ATPase_HD_dom"/>
</dbReference>
<evidence type="ECO:0000256" key="2">
    <source>
        <dbReference type="ARBA" id="ARBA00004429"/>
    </source>
</evidence>
<evidence type="ECO:0000256" key="16">
    <source>
        <dbReference type="ARBA" id="ARBA00029806"/>
    </source>
</evidence>
<dbReference type="Proteomes" id="UP001245184">
    <property type="component" value="Unassembled WGS sequence"/>
</dbReference>
<keyword evidence="13" id="KW-1278">Translocase</keyword>
<evidence type="ECO:0000256" key="11">
    <source>
        <dbReference type="ARBA" id="ARBA00022840"/>
    </source>
</evidence>
<evidence type="ECO:0000256" key="12">
    <source>
        <dbReference type="ARBA" id="ARBA00022842"/>
    </source>
</evidence>
<evidence type="ECO:0000256" key="8">
    <source>
        <dbReference type="ARBA" id="ARBA00022553"/>
    </source>
</evidence>
<comment type="caution">
    <text evidence="20">The sequence shown here is derived from an EMBL/GenBank/DDBJ whole genome shotgun (WGS) entry which is preliminary data.</text>
</comment>
<dbReference type="SUPFAM" id="SSF81665">
    <property type="entry name" value="Calcium ATPase, transmembrane domain M"/>
    <property type="match status" value="1"/>
</dbReference>
<dbReference type="InterPro" id="IPR006415">
    <property type="entry name" value="P-type_ATPase_IIIB"/>
</dbReference>
<comment type="catalytic activity">
    <reaction evidence="17">
        <text>Mg(2+)(out) + ATP + H2O = Mg(2+)(in) + ADP + phosphate + H(+)</text>
        <dbReference type="Rhea" id="RHEA:10260"/>
        <dbReference type="ChEBI" id="CHEBI:15377"/>
        <dbReference type="ChEBI" id="CHEBI:15378"/>
        <dbReference type="ChEBI" id="CHEBI:18420"/>
        <dbReference type="ChEBI" id="CHEBI:30616"/>
        <dbReference type="ChEBI" id="CHEBI:43474"/>
        <dbReference type="ChEBI" id="CHEBI:456216"/>
        <dbReference type="EC" id="7.2.2.14"/>
    </reaction>
</comment>
<dbReference type="InterPro" id="IPR018303">
    <property type="entry name" value="ATPase_P-typ_P_site"/>
</dbReference>
<dbReference type="Gene3D" id="3.40.50.1000">
    <property type="entry name" value="HAD superfamily/HAD-like"/>
    <property type="match status" value="1"/>
</dbReference>
<feature type="transmembrane region" description="Helical" evidence="18">
    <location>
        <begin position="116"/>
        <end position="133"/>
    </location>
</feature>
<dbReference type="Pfam" id="PF13246">
    <property type="entry name" value="Cation_ATPase"/>
    <property type="match status" value="1"/>
</dbReference>
<feature type="transmembrane region" description="Helical" evidence="18">
    <location>
        <begin position="797"/>
        <end position="816"/>
    </location>
</feature>
<evidence type="ECO:0000256" key="9">
    <source>
        <dbReference type="ARBA" id="ARBA00022692"/>
    </source>
</evidence>
<evidence type="ECO:0000256" key="18">
    <source>
        <dbReference type="SAM" id="Phobius"/>
    </source>
</evidence>
<dbReference type="Gene3D" id="2.70.150.10">
    <property type="entry name" value="Calcium-transporting ATPase, cytoplasmic transduction domain A"/>
    <property type="match status" value="1"/>
</dbReference>
<feature type="domain" description="Cation-transporting P-type ATPase N-terminal" evidence="19">
    <location>
        <begin position="40"/>
        <end position="113"/>
    </location>
</feature>
<dbReference type="InterPro" id="IPR008250">
    <property type="entry name" value="ATPase_P-typ_transduc_dom_A_sf"/>
</dbReference>